<dbReference type="Pfam" id="PF13449">
    <property type="entry name" value="Phytase-like"/>
    <property type="match status" value="1"/>
</dbReference>
<keyword evidence="1" id="KW-0732">Signal</keyword>
<evidence type="ECO:0000256" key="1">
    <source>
        <dbReference type="SAM" id="SignalP"/>
    </source>
</evidence>
<proteinExistence type="predicted"/>
<evidence type="ECO:0000259" key="2">
    <source>
        <dbReference type="Pfam" id="PF13449"/>
    </source>
</evidence>
<dbReference type="InterPro" id="IPR027372">
    <property type="entry name" value="Phytase-like_dom"/>
</dbReference>
<evidence type="ECO:0000313" key="3">
    <source>
        <dbReference type="EMBL" id="GAA3997740.1"/>
    </source>
</evidence>
<organism evidence="3 4">
    <name type="scientific">Comamonas faecalis</name>
    <dbReference type="NCBI Taxonomy" id="1387849"/>
    <lineage>
        <taxon>Bacteria</taxon>
        <taxon>Pseudomonadati</taxon>
        <taxon>Pseudomonadota</taxon>
        <taxon>Betaproteobacteria</taxon>
        <taxon>Burkholderiales</taxon>
        <taxon>Comamonadaceae</taxon>
        <taxon>Comamonas</taxon>
    </lineage>
</organism>
<gene>
    <name evidence="3" type="ORF">GCM10022279_21750</name>
</gene>
<accession>A0ABP7RHV9</accession>
<dbReference type="PANTHER" id="PTHR37957">
    <property type="entry name" value="BLR7070 PROTEIN"/>
    <property type="match status" value="1"/>
</dbReference>
<evidence type="ECO:0000313" key="4">
    <source>
        <dbReference type="Proteomes" id="UP001501627"/>
    </source>
</evidence>
<protein>
    <submittedName>
        <fullName evidence="3">Esterase-like activity of phytase family protein</fullName>
    </submittedName>
</protein>
<dbReference type="SUPFAM" id="SSF63825">
    <property type="entry name" value="YWTD domain"/>
    <property type="match status" value="1"/>
</dbReference>
<sequence>MRSPSAFSAARASHLAALLLALAGCTLPSAPPPSAPAAALAPQLRLIGTATVPTGFGYGGTTVGGLSGIDYDPASDRYWMISDDRGSDGPARLYSARIRYDEGRLEMPQFTSVQTLQHDSGAPYAPWWRPQAGMDRPDAEALRWLPGTSTFAWTSEGDFGRGFAPQLRVQRSDGRFVRNIALPASFAPPKDGDPPYGPRGNGTLEGIALSGDGRSLWLAMELPWHQDGERADAHSGGAPVRITAIDLESARVLRQIAYPLDAVWRPRLLPGPQVNGVSDILADGDDHLLVLERSYGAGRGFGARVYRIDPRSGSDTQALAALTPGNHRPVAKTLVADLAALGITPDNVEGMTWGPALPGGACVLVFVSDNNFNPAQVTQFIAAQYLPPPPGHGRCATNVLP</sequence>
<feature type="domain" description="Phytase-like" evidence="2">
    <location>
        <begin position="61"/>
        <end position="372"/>
    </location>
</feature>
<keyword evidence="4" id="KW-1185">Reference proteome</keyword>
<dbReference type="Proteomes" id="UP001501627">
    <property type="component" value="Unassembled WGS sequence"/>
</dbReference>
<dbReference type="PROSITE" id="PS51257">
    <property type="entry name" value="PROKAR_LIPOPROTEIN"/>
    <property type="match status" value="1"/>
</dbReference>
<dbReference type="EMBL" id="BAABBP010000019">
    <property type="protein sequence ID" value="GAA3997740.1"/>
    <property type="molecule type" value="Genomic_DNA"/>
</dbReference>
<reference evidence="4" key="1">
    <citation type="journal article" date="2019" name="Int. J. Syst. Evol. Microbiol.">
        <title>The Global Catalogue of Microorganisms (GCM) 10K type strain sequencing project: providing services to taxonomists for standard genome sequencing and annotation.</title>
        <authorList>
            <consortium name="The Broad Institute Genomics Platform"/>
            <consortium name="The Broad Institute Genome Sequencing Center for Infectious Disease"/>
            <person name="Wu L."/>
            <person name="Ma J."/>
        </authorList>
    </citation>
    <scope>NUCLEOTIDE SEQUENCE [LARGE SCALE GENOMIC DNA]</scope>
    <source>
        <strain evidence="4">JCM 17561</strain>
    </source>
</reference>
<dbReference type="PANTHER" id="PTHR37957:SF1">
    <property type="entry name" value="PHYTASE-LIKE DOMAIN-CONTAINING PROTEIN"/>
    <property type="match status" value="1"/>
</dbReference>
<feature type="chain" id="PRO_5046178572" evidence="1">
    <location>
        <begin position="24"/>
        <end position="401"/>
    </location>
</feature>
<dbReference type="RefSeq" id="WP_103046577.1">
    <property type="nucleotide sequence ID" value="NZ_BAABBP010000019.1"/>
</dbReference>
<name>A0ABP7RHV9_9BURK</name>
<comment type="caution">
    <text evidence="3">The sequence shown here is derived from an EMBL/GenBank/DDBJ whole genome shotgun (WGS) entry which is preliminary data.</text>
</comment>
<feature type="signal peptide" evidence="1">
    <location>
        <begin position="1"/>
        <end position="23"/>
    </location>
</feature>